<evidence type="ECO:0000256" key="8">
    <source>
        <dbReference type="ARBA" id="ARBA00022691"/>
    </source>
</evidence>
<dbReference type="GO" id="GO:0004719">
    <property type="term" value="F:protein-L-isoaspartate (D-aspartate) O-methyltransferase activity"/>
    <property type="evidence" value="ECO:0007669"/>
    <property type="project" value="UniProtKB-EC"/>
</dbReference>
<evidence type="ECO:0000256" key="9">
    <source>
        <dbReference type="ARBA" id="ARBA00030757"/>
    </source>
</evidence>
<gene>
    <name evidence="12" type="ORF">KDY119_02330</name>
</gene>
<organism evidence="12 13">
    <name type="scientific">Luteimicrobium xylanilyticum</name>
    <dbReference type="NCBI Taxonomy" id="1133546"/>
    <lineage>
        <taxon>Bacteria</taxon>
        <taxon>Bacillati</taxon>
        <taxon>Actinomycetota</taxon>
        <taxon>Actinomycetes</taxon>
        <taxon>Micrococcales</taxon>
        <taxon>Luteimicrobium</taxon>
    </lineage>
</organism>
<keyword evidence="5" id="KW-0963">Cytoplasm</keyword>
<name>A0A5P9QCE5_9MICO</name>
<dbReference type="EMBL" id="CP045529">
    <property type="protein sequence ID" value="QFU98810.1"/>
    <property type="molecule type" value="Genomic_DNA"/>
</dbReference>
<keyword evidence="8" id="KW-0949">S-adenosyl-L-methionine</keyword>
<evidence type="ECO:0000256" key="2">
    <source>
        <dbReference type="ARBA" id="ARBA00005369"/>
    </source>
</evidence>
<dbReference type="AlphaFoldDB" id="A0A5P9QCE5"/>
<dbReference type="GO" id="GO:0032259">
    <property type="term" value="P:methylation"/>
    <property type="evidence" value="ECO:0007669"/>
    <property type="project" value="UniProtKB-KW"/>
</dbReference>
<comment type="subcellular location">
    <subcellularLocation>
        <location evidence="1">Cytoplasm</location>
    </subcellularLocation>
</comment>
<comment type="similarity">
    <text evidence="2">Belongs to the methyltransferase superfamily. L-isoaspartyl/D-aspartyl protein methyltransferase family.</text>
</comment>
<dbReference type="EC" id="2.1.1.77" evidence="3"/>
<evidence type="ECO:0000256" key="3">
    <source>
        <dbReference type="ARBA" id="ARBA00011890"/>
    </source>
</evidence>
<dbReference type="Gene3D" id="3.40.50.150">
    <property type="entry name" value="Vaccinia Virus protein VP39"/>
    <property type="match status" value="1"/>
</dbReference>
<proteinExistence type="inferred from homology"/>
<evidence type="ECO:0000256" key="4">
    <source>
        <dbReference type="ARBA" id="ARBA00013346"/>
    </source>
</evidence>
<dbReference type="KEGG" id="lxl:KDY119_02330"/>
<evidence type="ECO:0000313" key="12">
    <source>
        <dbReference type="EMBL" id="QFU98810.1"/>
    </source>
</evidence>
<evidence type="ECO:0000256" key="1">
    <source>
        <dbReference type="ARBA" id="ARBA00004496"/>
    </source>
</evidence>
<dbReference type="Proteomes" id="UP000326702">
    <property type="component" value="Chromosome"/>
</dbReference>
<evidence type="ECO:0000256" key="11">
    <source>
        <dbReference type="ARBA" id="ARBA00031350"/>
    </source>
</evidence>
<accession>A0A5P9QCE5</accession>
<dbReference type="PANTHER" id="PTHR11579">
    <property type="entry name" value="PROTEIN-L-ISOASPARTATE O-METHYLTRANSFERASE"/>
    <property type="match status" value="1"/>
</dbReference>
<dbReference type="PANTHER" id="PTHR11579:SF0">
    <property type="entry name" value="PROTEIN-L-ISOASPARTATE(D-ASPARTATE) O-METHYLTRANSFERASE"/>
    <property type="match status" value="1"/>
</dbReference>
<sequence>MTDALRAVSRRDFLPDAVRGRADDDVALPLVHGQTGSQPTTVAAMLRLLDARPGQHVLDVGSGSGWTTALLAHLVGPDGEVLGLELEPTLVAFGRANVEAHGMPWARVEAADPAHLGRPRPGGWDRILVSASPVELPQPLVRQLAPGGRLVLPVRTTMVRVEVDTDGRARTSEHGAYAFVPLRGPLV</sequence>
<reference evidence="12 13" key="1">
    <citation type="submission" date="2019-10" db="EMBL/GenBank/DDBJ databases">
        <title>Genome sequence of Luteimicrobium xylanilyticum HY-24.</title>
        <authorList>
            <person name="Kim D.Y."/>
            <person name="Park H.-Y."/>
        </authorList>
    </citation>
    <scope>NUCLEOTIDE SEQUENCE [LARGE SCALE GENOMIC DNA]</scope>
    <source>
        <strain evidence="12 13">HY-24</strain>
    </source>
</reference>
<protein>
    <recommendedName>
        <fullName evidence="4">Protein-L-isoaspartate O-methyltransferase</fullName>
        <ecNumber evidence="3">2.1.1.77</ecNumber>
    </recommendedName>
    <alternativeName>
        <fullName evidence="11">L-isoaspartyl protein carboxyl methyltransferase</fullName>
    </alternativeName>
    <alternativeName>
        <fullName evidence="9">Protein L-isoaspartyl methyltransferase</fullName>
    </alternativeName>
    <alternativeName>
        <fullName evidence="10">Protein-beta-aspartate methyltransferase</fullName>
    </alternativeName>
</protein>
<evidence type="ECO:0000313" key="13">
    <source>
        <dbReference type="Proteomes" id="UP000326702"/>
    </source>
</evidence>
<dbReference type="SUPFAM" id="SSF53335">
    <property type="entry name" value="S-adenosyl-L-methionine-dependent methyltransferases"/>
    <property type="match status" value="1"/>
</dbReference>
<evidence type="ECO:0000256" key="10">
    <source>
        <dbReference type="ARBA" id="ARBA00031323"/>
    </source>
</evidence>
<keyword evidence="13" id="KW-1185">Reference proteome</keyword>
<evidence type="ECO:0000256" key="6">
    <source>
        <dbReference type="ARBA" id="ARBA00022603"/>
    </source>
</evidence>
<dbReference type="InterPro" id="IPR029063">
    <property type="entry name" value="SAM-dependent_MTases_sf"/>
</dbReference>
<keyword evidence="6 12" id="KW-0489">Methyltransferase</keyword>
<dbReference type="Pfam" id="PF01135">
    <property type="entry name" value="PCMT"/>
    <property type="match status" value="1"/>
</dbReference>
<dbReference type="InterPro" id="IPR000682">
    <property type="entry name" value="PCMT"/>
</dbReference>
<keyword evidence="7 12" id="KW-0808">Transferase</keyword>
<dbReference type="CDD" id="cd02440">
    <property type="entry name" value="AdoMet_MTases"/>
    <property type="match status" value="1"/>
</dbReference>
<evidence type="ECO:0000256" key="5">
    <source>
        <dbReference type="ARBA" id="ARBA00022490"/>
    </source>
</evidence>
<dbReference type="GO" id="GO:0005737">
    <property type="term" value="C:cytoplasm"/>
    <property type="evidence" value="ECO:0007669"/>
    <property type="project" value="UniProtKB-SubCell"/>
</dbReference>
<evidence type="ECO:0000256" key="7">
    <source>
        <dbReference type="ARBA" id="ARBA00022679"/>
    </source>
</evidence>